<keyword evidence="5" id="KW-1185">Reference proteome</keyword>
<organism evidence="4 5">
    <name type="scientific">Mycena venus</name>
    <dbReference type="NCBI Taxonomy" id="2733690"/>
    <lineage>
        <taxon>Eukaryota</taxon>
        <taxon>Fungi</taxon>
        <taxon>Dikarya</taxon>
        <taxon>Basidiomycota</taxon>
        <taxon>Agaricomycotina</taxon>
        <taxon>Agaricomycetes</taxon>
        <taxon>Agaricomycetidae</taxon>
        <taxon>Agaricales</taxon>
        <taxon>Marasmiineae</taxon>
        <taxon>Mycenaceae</taxon>
        <taxon>Mycena</taxon>
    </lineage>
</organism>
<evidence type="ECO:0000313" key="5">
    <source>
        <dbReference type="Proteomes" id="UP000620124"/>
    </source>
</evidence>
<dbReference type="EMBL" id="JACAZI010000019">
    <property type="protein sequence ID" value="KAF7340407.1"/>
    <property type="molecule type" value="Genomic_DNA"/>
</dbReference>
<dbReference type="Gene3D" id="3.90.25.10">
    <property type="entry name" value="UDP-galactose 4-epimerase, domain 1"/>
    <property type="match status" value="1"/>
</dbReference>
<dbReference type="Proteomes" id="UP000620124">
    <property type="component" value="Unassembled WGS sequence"/>
</dbReference>
<dbReference type="AlphaFoldDB" id="A0A8H7CLJ0"/>
<dbReference type="InterPro" id="IPR036291">
    <property type="entry name" value="NAD(P)-bd_dom_sf"/>
</dbReference>
<dbReference type="InterPro" id="IPR008030">
    <property type="entry name" value="NmrA-like"/>
</dbReference>
<dbReference type="SUPFAM" id="SSF51735">
    <property type="entry name" value="NAD(P)-binding Rossmann-fold domains"/>
    <property type="match status" value="1"/>
</dbReference>
<accession>A0A8H7CLJ0</accession>
<evidence type="ECO:0000256" key="2">
    <source>
        <dbReference type="ARBA" id="ARBA00022857"/>
    </source>
</evidence>
<evidence type="ECO:0000256" key="1">
    <source>
        <dbReference type="ARBA" id="ARBA00006328"/>
    </source>
</evidence>
<dbReference type="PANTHER" id="PTHR42748">
    <property type="entry name" value="NITROGEN METABOLITE REPRESSION PROTEIN NMRA FAMILY MEMBER"/>
    <property type="match status" value="1"/>
</dbReference>
<dbReference type="InterPro" id="IPR051164">
    <property type="entry name" value="NmrA-like_oxidored"/>
</dbReference>
<evidence type="ECO:0000259" key="3">
    <source>
        <dbReference type="Pfam" id="PF05368"/>
    </source>
</evidence>
<dbReference type="CDD" id="cd05251">
    <property type="entry name" value="NmrA_like_SDR_a"/>
    <property type="match status" value="1"/>
</dbReference>
<name>A0A8H7CLJ0_9AGAR</name>
<evidence type="ECO:0000313" key="4">
    <source>
        <dbReference type="EMBL" id="KAF7340407.1"/>
    </source>
</evidence>
<protein>
    <submittedName>
        <fullName evidence="4">NmrA domain-containing protein</fullName>
    </submittedName>
</protein>
<comment type="caution">
    <text evidence="4">The sequence shown here is derived from an EMBL/GenBank/DDBJ whole genome shotgun (WGS) entry which is preliminary data.</text>
</comment>
<keyword evidence="2" id="KW-0521">NADP</keyword>
<gene>
    <name evidence="4" type="ORF">MVEN_01960300</name>
</gene>
<dbReference type="Gene3D" id="3.40.50.720">
    <property type="entry name" value="NAD(P)-binding Rossmann-like Domain"/>
    <property type="match status" value="1"/>
</dbReference>
<dbReference type="PANTHER" id="PTHR42748:SF7">
    <property type="entry name" value="NMRA LIKE REDOX SENSOR 1-RELATED"/>
    <property type="match status" value="1"/>
</dbReference>
<reference evidence="4" key="1">
    <citation type="submission" date="2020-05" db="EMBL/GenBank/DDBJ databases">
        <title>Mycena genomes resolve the evolution of fungal bioluminescence.</title>
        <authorList>
            <person name="Tsai I.J."/>
        </authorList>
    </citation>
    <scope>NUCLEOTIDE SEQUENCE</scope>
    <source>
        <strain evidence="4">CCC161011</strain>
    </source>
</reference>
<comment type="similarity">
    <text evidence="1">Belongs to the NmrA-type oxidoreductase family.</text>
</comment>
<sequence>MSSSRIVAVFGATGHQGSSVVQRLLKDGTFAPRAITRDPQSEAAVKIKGLGVEVVKADTADKTSVVNALRGAEAVFVVTLSGFPPYSPEKPSEVTVGKAIINAAKEAGVKFIVFSSVPGLTKLSRGKYSKVSIYDDKAEIEEYLKASGIANASLHLGGFAENLWTRNNLKKTDTGFNISVPIYTPTALNAFTWVGHDVGEAVLALFKSYLDPSNFFVSGKAYPVVTANMSYTDLAAMIAKALGKDVTFTTAPPTGIPAYDEMFAAGAEYDGFYTSTPVPNPDLTALGAKFATLEEFVEMEVKKRFGQ</sequence>
<feature type="domain" description="NmrA-like" evidence="3">
    <location>
        <begin position="6"/>
        <end position="256"/>
    </location>
</feature>
<dbReference type="Pfam" id="PF05368">
    <property type="entry name" value="NmrA"/>
    <property type="match status" value="1"/>
</dbReference>
<dbReference type="OrthoDB" id="419598at2759"/>
<proteinExistence type="inferred from homology"/>